<evidence type="ECO:0000313" key="7">
    <source>
        <dbReference type="Proteomes" id="UP000180133"/>
    </source>
</evidence>
<keyword evidence="4" id="KW-1133">Transmembrane helix</keyword>
<organism evidence="6 7">
    <name type="scientific">Vibrio rotiferianus</name>
    <dbReference type="NCBI Taxonomy" id="190895"/>
    <lineage>
        <taxon>Bacteria</taxon>
        <taxon>Pseudomonadati</taxon>
        <taxon>Pseudomonadota</taxon>
        <taxon>Gammaproteobacteria</taxon>
        <taxon>Vibrionales</taxon>
        <taxon>Vibrionaceae</taxon>
        <taxon>Vibrio</taxon>
    </lineage>
</organism>
<feature type="compositionally biased region" description="Basic and acidic residues" evidence="3">
    <location>
        <begin position="258"/>
        <end position="268"/>
    </location>
</feature>
<evidence type="ECO:0000259" key="5">
    <source>
        <dbReference type="PROSITE" id="PS50894"/>
    </source>
</evidence>
<feature type="transmembrane region" description="Helical" evidence="4">
    <location>
        <begin position="12"/>
        <end position="30"/>
    </location>
</feature>
<dbReference type="EMBL" id="MKFT01000012">
    <property type="protein sequence ID" value="OHY92810.1"/>
    <property type="molecule type" value="Genomic_DNA"/>
</dbReference>
<keyword evidence="7" id="KW-1185">Reference proteome</keyword>
<name>A0ABX3D7P8_9VIBR</name>
<keyword evidence="1" id="KW-0902">Two-component regulatory system</keyword>
<sequence>MIQARSVLRRFSWLLFVIWSIAAVALWTSYRSTEQSVKAVDELGTKIDEVRNSFRFELPYRVQHADDISLTLQLIYAVRLQLESQSKSALWAPDVTQLLYTTDRFLESANKFVTSDLELLSLAEALQETRVAAGGSDALQAMVARLGAHILDALFINRANNQTSYQELDQLFIESMSLPQAQRDDFQRLLAQASGVLSRHAQGKYLVTHLSSPDFTHQLRKFEEEVHLRLEHLVLMMTLLSGSLLFVFSYIVYETKQPHPNKEPHLSEPQRLGGASCSEQGIQEPNEDANDVSQCSNQKASDFHAPTAVYEPRETAESKFIDIDKMLDALSGDEESVRMLLDVFIQDHAGDSDKLRQLLSEDLEHAQRVAHSLKGVSGSLGAMPLHHISAEIEDLLKQGSQVPESVLLKLTTILESTILFAKDSLETETLQESLTD</sequence>
<dbReference type="InterPro" id="IPR008207">
    <property type="entry name" value="Sig_transdc_His_kin_Hpt_dom"/>
</dbReference>
<evidence type="ECO:0000256" key="1">
    <source>
        <dbReference type="ARBA" id="ARBA00023012"/>
    </source>
</evidence>
<dbReference type="Gene3D" id="1.20.120.160">
    <property type="entry name" value="HPT domain"/>
    <property type="match status" value="1"/>
</dbReference>
<evidence type="ECO:0000313" key="6">
    <source>
        <dbReference type="EMBL" id="OHY92810.1"/>
    </source>
</evidence>
<dbReference type="CDD" id="cd00088">
    <property type="entry name" value="HPT"/>
    <property type="match status" value="1"/>
</dbReference>
<dbReference type="Proteomes" id="UP000180133">
    <property type="component" value="Unassembled WGS sequence"/>
</dbReference>
<feature type="domain" description="HPt" evidence="5">
    <location>
        <begin position="332"/>
        <end position="428"/>
    </location>
</feature>
<dbReference type="SMART" id="SM00073">
    <property type="entry name" value="HPT"/>
    <property type="match status" value="1"/>
</dbReference>
<evidence type="ECO:0000256" key="3">
    <source>
        <dbReference type="SAM" id="MobiDB-lite"/>
    </source>
</evidence>
<dbReference type="InterPro" id="IPR036641">
    <property type="entry name" value="HPT_dom_sf"/>
</dbReference>
<evidence type="ECO:0000256" key="4">
    <source>
        <dbReference type="SAM" id="Phobius"/>
    </source>
</evidence>
<dbReference type="RefSeq" id="WP_071234638.1">
    <property type="nucleotide sequence ID" value="NZ_KV861316.1"/>
</dbReference>
<gene>
    <name evidence="6" type="ORF">BI375_04960</name>
</gene>
<dbReference type="Pfam" id="PF01627">
    <property type="entry name" value="Hpt"/>
    <property type="match status" value="1"/>
</dbReference>
<feature type="region of interest" description="Disordered" evidence="3">
    <location>
        <begin position="258"/>
        <end position="298"/>
    </location>
</feature>
<evidence type="ECO:0000256" key="2">
    <source>
        <dbReference type="PROSITE-ProRule" id="PRU00110"/>
    </source>
</evidence>
<protein>
    <recommendedName>
        <fullName evidence="5">HPt domain-containing protein</fullName>
    </recommendedName>
</protein>
<accession>A0ABX3D7P8</accession>
<feature type="modified residue" description="Phosphohistidine" evidence="2">
    <location>
        <position position="371"/>
    </location>
</feature>
<keyword evidence="4" id="KW-0472">Membrane</keyword>
<comment type="caution">
    <text evidence="6">The sequence shown here is derived from an EMBL/GenBank/DDBJ whole genome shotgun (WGS) entry which is preliminary data.</text>
</comment>
<dbReference type="PROSITE" id="PS50894">
    <property type="entry name" value="HPT"/>
    <property type="match status" value="1"/>
</dbReference>
<keyword evidence="2" id="KW-0597">Phosphoprotein</keyword>
<reference evidence="6 7" key="1">
    <citation type="submission" date="2016-09" db="EMBL/GenBank/DDBJ databases">
        <title>Isolation, identification and antibiotic sensitivity analysis of bacterial pathogen from juvenile Hippocampus erectus with tail-rotted disease.</title>
        <authorList>
            <person name="Yang Q."/>
        </authorList>
    </citation>
    <scope>NUCLEOTIDE SEQUENCE [LARGE SCALE GENOMIC DNA]</scope>
    <source>
        <strain evidence="6 7">HM-10</strain>
    </source>
</reference>
<proteinExistence type="predicted"/>
<keyword evidence="4" id="KW-0812">Transmembrane</keyword>
<dbReference type="SUPFAM" id="SSF47226">
    <property type="entry name" value="Histidine-containing phosphotransfer domain, HPT domain"/>
    <property type="match status" value="1"/>
</dbReference>